<organism evidence="2 3">
    <name type="scientific">Novipirellula artificiosorum</name>
    <dbReference type="NCBI Taxonomy" id="2528016"/>
    <lineage>
        <taxon>Bacteria</taxon>
        <taxon>Pseudomonadati</taxon>
        <taxon>Planctomycetota</taxon>
        <taxon>Planctomycetia</taxon>
        <taxon>Pirellulales</taxon>
        <taxon>Pirellulaceae</taxon>
        <taxon>Novipirellula</taxon>
    </lineage>
</organism>
<name>A0A5C6D927_9BACT</name>
<dbReference type="InterPro" id="IPR015943">
    <property type="entry name" value="WD40/YVTN_repeat-like_dom_sf"/>
</dbReference>
<dbReference type="Gene3D" id="2.130.10.10">
    <property type="entry name" value="YVTN repeat-like/Quinoprotein amine dehydrogenase"/>
    <property type="match status" value="3"/>
</dbReference>
<reference evidence="2 3" key="1">
    <citation type="submission" date="2019-02" db="EMBL/GenBank/DDBJ databases">
        <title>Deep-cultivation of Planctomycetes and their phenomic and genomic characterization uncovers novel biology.</title>
        <authorList>
            <person name="Wiegand S."/>
            <person name="Jogler M."/>
            <person name="Boedeker C."/>
            <person name="Pinto D."/>
            <person name="Vollmers J."/>
            <person name="Rivas-Marin E."/>
            <person name="Kohn T."/>
            <person name="Peeters S.H."/>
            <person name="Heuer A."/>
            <person name="Rast P."/>
            <person name="Oberbeckmann S."/>
            <person name="Bunk B."/>
            <person name="Jeske O."/>
            <person name="Meyerdierks A."/>
            <person name="Storesund J.E."/>
            <person name="Kallscheuer N."/>
            <person name="Luecker S."/>
            <person name="Lage O.M."/>
            <person name="Pohl T."/>
            <person name="Merkel B.J."/>
            <person name="Hornburger P."/>
            <person name="Mueller R.-W."/>
            <person name="Bruemmer F."/>
            <person name="Labrenz M."/>
            <person name="Spormann A.M."/>
            <person name="Op Den Camp H."/>
            <person name="Overmann J."/>
            <person name="Amann R."/>
            <person name="Jetten M.S.M."/>
            <person name="Mascher T."/>
            <person name="Medema M.H."/>
            <person name="Devos D.P."/>
            <person name="Kaster A.-K."/>
            <person name="Ovreas L."/>
            <person name="Rohde M."/>
            <person name="Galperin M.Y."/>
            <person name="Jogler C."/>
        </authorList>
    </citation>
    <scope>NUCLEOTIDE SEQUENCE [LARGE SCALE GENOMIC DNA]</scope>
    <source>
        <strain evidence="2 3">Poly41</strain>
    </source>
</reference>
<keyword evidence="3" id="KW-1185">Reference proteome</keyword>
<dbReference type="InterPro" id="IPR052025">
    <property type="entry name" value="Xyloglucanase_GH74"/>
</dbReference>
<dbReference type="Proteomes" id="UP000319143">
    <property type="component" value="Unassembled WGS sequence"/>
</dbReference>
<evidence type="ECO:0000313" key="3">
    <source>
        <dbReference type="Proteomes" id="UP000319143"/>
    </source>
</evidence>
<dbReference type="OrthoDB" id="9757947at2"/>
<dbReference type="RefSeq" id="WP_146529546.1">
    <property type="nucleotide sequence ID" value="NZ_SJPV01000010.1"/>
</dbReference>
<feature type="signal peptide" evidence="1">
    <location>
        <begin position="1"/>
        <end position="23"/>
    </location>
</feature>
<evidence type="ECO:0000313" key="2">
    <source>
        <dbReference type="EMBL" id="TWU33248.1"/>
    </source>
</evidence>
<dbReference type="GO" id="GO:0010411">
    <property type="term" value="P:xyloglucan metabolic process"/>
    <property type="evidence" value="ECO:0007669"/>
    <property type="project" value="TreeGrafter"/>
</dbReference>
<dbReference type="PANTHER" id="PTHR43739">
    <property type="entry name" value="XYLOGLUCANASE (EUROFUNG)"/>
    <property type="match status" value="1"/>
</dbReference>
<dbReference type="InterPro" id="IPR036278">
    <property type="entry name" value="Sialidase_sf"/>
</dbReference>
<keyword evidence="1" id="KW-0732">Signal</keyword>
<proteinExistence type="predicted"/>
<dbReference type="AlphaFoldDB" id="A0A5C6D927"/>
<accession>A0A5C6D927</accession>
<evidence type="ECO:0000256" key="1">
    <source>
        <dbReference type="SAM" id="SignalP"/>
    </source>
</evidence>
<comment type="caution">
    <text evidence="2">The sequence shown here is derived from an EMBL/GenBank/DDBJ whole genome shotgun (WGS) entry which is preliminary data.</text>
</comment>
<protein>
    <submittedName>
        <fullName evidence="2">Ycf48-like protein</fullName>
    </submittedName>
</protein>
<gene>
    <name evidence="2" type="primary">hcf136</name>
    <name evidence="2" type="ORF">Poly41_50000</name>
</gene>
<dbReference type="EMBL" id="SJPV01000010">
    <property type="protein sequence ID" value="TWU33248.1"/>
    <property type="molecule type" value="Genomic_DNA"/>
</dbReference>
<sequence precursor="true">MQLTIRQTALCIFLACMASIAHAHVPHDIIYSLDVSPNFHEDGLVFASSTQFGEAHLVSTNFGETFSESHAGMDRTLVTGHTFSPSFREDGTVLRSDDSGRSWQEVFRRTNDYVCKIAFSPYYAEDGTIAVGTAKGFVFLSENEGEDWQLRSNGLNRWVHHTDILVTRLLFSPDYKKDRTLLLGKTTGFYKTTDGGDFWRHINVWNTKWGYYVYPAPGGASRDVFTATYNSGISRSRDLGSTWESANIGITSAFANGMQLSPAYDKDKTIFVIDISTGLYRSTDAGHTWSQIPELDISRYYNQPVLHRELGVSHQFADDGILLMFTVPRHILDVEEKFVWKYNDKTREIKRVIVGSESNYINAFAFPPVGSKKNLMFCASGQGVFRSQDKGDTWEHVFRGNASQIFVSPNFDKDGLVLVMNAGGQLHSSRDWGATFGSSDFNLNEYYINNLVFSPTYAADNTLYATTFGERVLRSVNGGKTWNYFGLKGKFLYTGLTFSGSYAEDGTIFAPAIDGIYRSTNRGKDWENVLNPTQFLAKVPFVTLKDADGQAISITFGDEAMMRQYDSWDPEISPQIYRRVKNGVQMVSSPNAYLGQYYKFRVDFGYAFEVYFYGTGIEYKCVQDADLGIAEIFLDGESQGRLDLYHATETCDVTGYRSDDLEAGIHTLRVEATGHKNANSRGTAISFNAANITN</sequence>
<dbReference type="SUPFAM" id="SSF50939">
    <property type="entry name" value="Sialidases"/>
    <property type="match status" value="1"/>
</dbReference>
<dbReference type="Gene3D" id="2.60.120.260">
    <property type="entry name" value="Galactose-binding domain-like"/>
    <property type="match status" value="1"/>
</dbReference>
<feature type="chain" id="PRO_5023040388" evidence="1">
    <location>
        <begin position="24"/>
        <end position="694"/>
    </location>
</feature>
<dbReference type="PANTHER" id="PTHR43739:SF5">
    <property type="entry name" value="EXO-ALPHA-SIALIDASE"/>
    <property type="match status" value="1"/>
</dbReference>
<dbReference type="SUPFAM" id="SSF110296">
    <property type="entry name" value="Oligoxyloglucan reducing end-specific cellobiohydrolase"/>
    <property type="match status" value="2"/>
</dbReference>